<sequence>MPNARLPQEIIDYIIDLLHNQSRTLSQCCLVSKSWVPRTRKHLFGTIRFRSSADLAAWEKTFPNPLNSPASYTRCLGVNCARIVAAVPEDCGWIQSFSAVVRLEIWSFFETLSPSQVQLRSR</sequence>
<dbReference type="Proteomes" id="UP000736335">
    <property type="component" value="Unassembled WGS sequence"/>
</dbReference>
<organism evidence="1 2">
    <name type="scientific">Thelephora terrestris</name>
    <dbReference type="NCBI Taxonomy" id="56493"/>
    <lineage>
        <taxon>Eukaryota</taxon>
        <taxon>Fungi</taxon>
        <taxon>Dikarya</taxon>
        <taxon>Basidiomycota</taxon>
        <taxon>Agaricomycotina</taxon>
        <taxon>Agaricomycetes</taxon>
        <taxon>Thelephorales</taxon>
        <taxon>Thelephoraceae</taxon>
        <taxon>Thelephora</taxon>
    </lineage>
</organism>
<dbReference type="AlphaFoldDB" id="A0A9P6L9X5"/>
<dbReference type="EMBL" id="WIUZ02000003">
    <property type="protein sequence ID" value="KAF9789282.1"/>
    <property type="molecule type" value="Genomic_DNA"/>
</dbReference>
<keyword evidence="2" id="KW-1185">Reference proteome</keyword>
<evidence type="ECO:0000313" key="2">
    <source>
        <dbReference type="Proteomes" id="UP000736335"/>
    </source>
</evidence>
<evidence type="ECO:0008006" key="3">
    <source>
        <dbReference type="Google" id="ProtNLM"/>
    </source>
</evidence>
<evidence type="ECO:0000313" key="1">
    <source>
        <dbReference type="EMBL" id="KAF9789282.1"/>
    </source>
</evidence>
<proteinExistence type="predicted"/>
<accession>A0A9P6L9X5</accession>
<dbReference type="OrthoDB" id="2977329at2759"/>
<gene>
    <name evidence="1" type="ORF">BJ322DRAFT_530158</name>
</gene>
<reference evidence="1" key="1">
    <citation type="journal article" date="2020" name="Nat. Commun.">
        <title>Large-scale genome sequencing of mycorrhizal fungi provides insights into the early evolution of symbiotic traits.</title>
        <authorList>
            <person name="Miyauchi S."/>
            <person name="Kiss E."/>
            <person name="Kuo A."/>
            <person name="Drula E."/>
            <person name="Kohler A."/>
            <person name="Sanchez-Garcia M."/>
            <person name="Morin E."/>
            <person name="Andreopoulos B."/>
            <person name="Barry K.W."/>
            <person name="Bonito G."/>
            <person name="Buee M."/>
            <person name="Carver A."/>
            <person name="Chen C."/>
            <person name="Cichocki N."/>
            <person name="Clum A."/>
            <person name="Culley D."/>
            <person name="Crous P.W."/>
            <person name="Fauchery L."/>
            <person name="Girlanda M."/>
            <person name="Hayes R.D."/>
            <person name="Keri Z."/>
            <person name="LaButti K."/>
            <person name="Lipzen A."/>
            <person name="Lombard V."/>
            <person name="Magnuson J."/>
            <person name="Maillard F."/>
            <person name="Murat C."/>
            <person name="Nolan M."/>
            <person name="Ohm R.A."/>
            <person name="Pangilinan J."/>
            <person name="Pereira M.F."/>
            <person name="Perotto S."/>
            <person name="Peter M."/>
            <person name="Pfister S."/>
            <person name="Riley R."/>
            <person name="Sitrit Y."/>
            <person name="Stielow J.B."/>
            <person name="Szollosi G."/>
            <person name="Zifcakova L."/>
            <person name="Stursova M."/>
            <person name="Spatafora J.W."/>
            <person name="Tedersoo L."/>
            <person name="Vaario L.M."/>
            <person name="Yamada A."/>
            <person name="Yan M."/>
            <person name="Wang P."/>
            <person name="Xu J."/>
            <person name="Bruns T."/>
            <person name="Baldrian P."/>
            <person name="Vilgalys R."/>
            <person name="Dunand C."/>
            <person name="Henrissat B."/>
            <person name="Grigoriev I.V."/>
            <person name="Hibbett D."/>
            <person name="Nagy L.G."/>
            <person name="Martin F.M."/>
        </authorList>
    </citation>
    <scope>NUCLEOTIDE SEQUENCE</scope>
    <source>
        <strain evidence="1">UH-Tt-Lm1</strain>
    </source>
</reference>
<comment type="caution">
    <text evidence="1">The sequence shown here is derived from an EMBL/GenBank/DDBJ whole genome shotgun (WGS) entry which is preliminary data.</text>
</comment>
<reference evidence="1" key="2">
    <citation type="submission" date="2020-11" db="EMBL/GenBank/DDBJ databases">
        <authorList>
            <consortium name="DOE Joint Genome Institute"/>
            <person name="Kuo A."/>
            <person name="Miyauchi S."/>
            <person name="Kiss E."/>
            <person name="Drula E."/>
            <person name="Kohler A."/>
            <person name="Sanchez-Garcia M."/>
            <person name="Andreopoulos B."/>
            <person name="Barry K.W."/>
            <person name="Bonito G."/>
            <person name="Buee M."/>
            <person name="Carver A."/>
            <person name="Chen C."/>
            <person name="Cichocki N."/>
            <person name="Clum A."/>
            <person name="Culley D."/>
            <person name="Crous P.W."/>
            <person name="Fauchery L."/>
            <person name="Girlanda M."/>
            <person name="Hayes R."/>
            <person name="Keri Z."/>
            <person name="Labutti K."/>
            <person name="Lipzen A."/>
            <person name="Lombard V."/>
            <person name="Magnuson J."/>
            <person name="Maillard F."/>
            <person name="Morin E."/>
            <person name="Murat C."/>
            <person name="Nolan M."/>
            <person name="Ohm R."/>
            <person name="Pangilinan J."/>
            <person name="Pereira M."/>
            <person name="Perotto S."/>
            <person name="Peter M."/>
            <person name="Riley R."/>
            <person name="Sitrit Y."/>
            <person name="Stielow B."/>
            <person name="Szollosi G."/>
            <person name="Zifcakova L."/>
            <person name="Stursova M."/>
            <person name="Spatafora J.W."/>
            <person name="Tedersoo L."/>
            <person name="Vaario L.-M."/>
            <person name="Yamada A."/>
            <person name="Yan M."/>
            <person name="Wang P."/>
            <person name="Xu J."/>
            <person name="Bruns T."/>
            <person name="Baldrian P."/>
            <person name="Vilgalys R."/>
            <person name="Henrissat B."/>
            <person name="Grigoriev I.V."/>
            <person name="Hibbett D."/>
            <person name="Nagy L.G."/>
            <person name="Martin F.M."/>
        </authorList>
    </citation>
    <scope>NUCLEOTIDE SEQUENCE</scope>
    <source>
        <strain evidence="1">UH-Tt-Lm1</strain>
    </source>
</reference>
<name>A0A9P6L9X5_9AGAM</name>
<protein>
    <recommendedName>
        <fullName evidence="3">F-box domain-containing protein</fullName>
    </recommendedName>
</protein>